<dbReference type="InterPro" id="IPR015424">
    <property type="entry name" value="PyrdxlP-dep_Trfase"/>
</dbReference>
<dbReference type="GO" id="GO:0004760">
    <property type="term" value="F:L-serine-pyruvate transaminase activity"/>
    <property type="evidence" value="ECO:0007669"/>
    <property type="project" value="TreeGrafter"/>
</dbReference>
<dbReference type="Gene3D" id="3.40.640.10">
    <property type="entry name" value="Type I PLP-dependent aspartate aminotransferase-like (Major domain)"/>
    <property type="match status" value="1"/>
</dbReference>
<evidence type="ECO:0000256" key="2">
    <source>
        <dbReference type="ARBA" id="ARBA00022576"/>
    </source>
</evidence>
<dbReference type="GO" id="GO:0008453">
    <property type="term" value="F:alanine-glyoxylate transaminase activity"/>
    <property type="evidence" value="ECO:0007669"/>
    <property type="project" value="TreeGrafter"/>
</dbReference>
<evidence type="ECO:0000313" key="5">
    <source>
        <dbReference type="EMBL" id="SVB08369.1"/>
    </source>
</evidence>
<accession>A0A382B3W3</accession>
<reference evidence="5" key="1">
    <citation type="submission" date="2018-05" db="EMBL/GenBank/DDBJ databases">
        <authorList>
            <person name="Lanie J.A."/>
            <person name="Ng W.-L."/>
            <person name="Kazmierczak K.M."/>
            <person name="Andrzejewski T.M."/>
            <person name="Davidsen T.M."/>
            <person name="Wayne K.J."/>
            <person name="Tettelin H."/>
            <person name="Glass J.I."/>
            <person name="Rusch D."/>
            <person name="Podicherti R."/>
            <person name="Tsui H.-C.T."/>
            <person name="Winkler M.E."/>
        </authorList>
    </citation>
    <scope>NUCLEOTIDE SEQUENCE</scope>
</reference>
<dbReference type="GO" id="GO:0019265">
    <property type="term" value="P:glycine biosynthetic process, by transamination of glyoxylate"/>
    <property type="evidence" value="ECO:0007669"/>
    <property type="project" value="TreeGrafter"/>
</dbReference>
<evidence type="ECO:0000256" key="4">
    <source>
        <dbReference type="ARBA" id="ARBA00022898"/>
    </source>
</evidence>
<dbReference type="PANTHER" id="PTHR21152:SF24">
    <property type="entry name" value="ALANINE--GLYOXYLATE AMINOTRANSFERASE 1"/>
    <property type="match status" value="1"/>
</dbReference>
<protein>
    <submittedName>
        <fullName evidence="5">Uncharacterized protein</fullName>
    </submittedName>
</protein>
<feature type="non-terminal residue" evidence="5">
    <location>
        <position position="155"/>
    </location>
</feature>
<gene>
    <name evidence="5" type="ORF">METZ01_LOCUS161223</name>
</gene>
<comment type="cofactor">
    <cofactor evidence="1">
        <name>pyridoxal 5'-phosphate</name>
        <dbReference type="ChEBI" id="CHEBI:597326"/>
    </cofactor>
</comment>
<dbReference type="GO" id="GO:0005777">
    <property type="term" value="C:peroxisome"/>
    <property type="evidence" value="ECO:0007669"/>
    <property type="project" value="TreeGrafter"/>
</dbReference>
<evidence type="ECO:0000256" key="3">
    <source>
        <dbReference type="ARBA" id="ARBA00022679"/>
    </source>
</evidence>
<name>A0A382B3W3_9ZZZZ</name>
<dbReference type="EMBL" id="UINC01028052">
    <property type="protein sequence ID" value="SVB08369.1"/>
    <property type="molecule type" value="Genomic_DNA"/>
</dbReference>
<dbReference type="AlphaFoldDB" id="A0A382B3W3"/>
<keyword evidence="2" id="KW-0032">Aminotransferase</keyword>
<keyword evidence="4" id="KW-0663">Pyridoxal phosphate</keyword>
<organism evidence="5">
    <name type="scientific">marine metagenome</name>
    <dbReference type="NCBI Taxonomy" id="408172"/>
    <lineage>
        <taxon>unclassified sequences</taxon>
        <taxon>metagenomes</taxon>
        <taxon>ecological metagenomes</taxon>
    </lineage>
</organism>
<dbReference type="InterPro" id="IPR015421">
    <property type="entry name" value="PyrdxlP-dep_Trfase_major"/>
</dbReference>
<evidence type="ECO:0000256" key="1">
    <source>
        <dbReference type="ARBA" id="ARBA00001933"/>
    </source>
</evidence>
<proteinExistence type="predicted"/>
<dbReference type="PANTHER" id="PTHR21152">
    <property type="entry name" value="AMINOTRANSFERASE CLASS V"/>
    <property type="match status" value="1"/>
</dbReference>
<dbReference type="SUPFAM" id="SSF53383">
    <property type="entry name" value="PLP-dependent transferases"/>
    <property type="match status" value="1"/>
</dbReference>
<keyword evidence="3" id="KW-0808">Transferase</keyword>
<sequence length="155" mass="17358">MLPGPTNVPERIMRAMYVPMINHRSDDFVELYEDCVEKTKKVFMTEGEAVCLSSSGTGAVEASVVNLIKKGDKVIIPVNGEFSSRLSQMLEWAGANVIKLETQPGENASFENVKEAFDNNKDVKAFYCVWNETSTGTMINYLDRVKDLTSRNDSY</sequence>